<evidence type="ECO:0000313" key="10">
    <source>
        <dbReference type="Proteomes" id="UP000199534"/>
    </source>
</evidence>
<keyword evidence="5" id="KW-0812">Transmembrane</keyword>
<dbReference type="RefSeq" id="WP_245759761.1">
    <property type="nucleotide sequence ID" value="NZ_FOYQ01000001.1"/>
</dbReference>
<evidence type="ECO:0000256" key="3">
    <source>
        <dbReference type="ARBA" id="ARBA00022448"/>
    </source>
</evidence>
<comment type="similarity">
    <text evidence="2">Belongs to the outer membrane factor (OMF) (TC 1.B.17) family.</text>
</comment>
<keyword evidence="3" id="KW-0813">Transport</keyword>
<dbReference type="GO" id="GO:0015562">
    <property type="term" value="F:efflux transmembrane transporter activity"/>
    <property type="evidence" value="ECO:0007669"/>
    <property type="project" value="InterPro"/>
</dbReference>
<feature type="signal peptide" evidence="8">
    <location>
        <begin position="1"/>
        <end position="21"/>
    </location>
</feature>
<dbReference type="Pfam" id="PF02321">
    <property type="entry name" value="OEP"/>
    <property type="match status" value="1"/>
</dbReference>
<dbReference type="GO" id="GO:0009279">
    <property type="term" value="C:cell outer membrane"/>
    <property type="evidence" value="ECO:0007669"/>
    <property type="project" value="UniProtKB-SubCell"/>
</dbReference>
<organism evidence="9 10">
    <name type="scientific">Robiginitalea myxolifaciens</name>
    <dbReference type="NCBI Taxonomy" id="400055"/>
    <lineage>
        <taxon>Bacteria</taxon>
        <taxon>Pseudomonadati</taxon>
        <taxon>Bacteroidota</taxon>
        <taxon>Flavobacteriia</taxon>
        <taxon>Flavobacteriales</taxon>
        <taxon>Flavobacteriaceae</taxon>
        <taxon>Robiginitalea</taxon>
    </lineage>
</organism>
<proteinExistence type="inferred from homology"/>
<name>A0A1I6G8J9_9FLAO</name>
<evidence type="ECO:0000256" key="2">
    <source>
        <dbReference type="ARBA" id="ARBA00007613"/>
    </source>
</evidence>
<evidence type="ECO:0000256" key="8">
    <source>
        <dbReference type="SAM" id="SignalP"/>
    </source>
</evidence>
<dbReference type="Proteomes" id="UP000199534">
    <property type="component" value="Unassembled WGS sequence"/>
</dbReference>
<reference evidence="9 10" key="1">
    <citation type="submission" date="2016-10" db="EMBL/GenBank/DDBJ databases">
        <authorList>
            <person name="de Groot N.N."/>
        </authorList>
    </citation>
    <scope>NUCLEOTIDE SEQUENCE [LARGE SCALE GENOMIC DNA]</scope>
    <source>
        <strain evidence="9 10">DSM 21019</strain>
    </source>
</reference>
<keyword evidence="6" id="KW-0472">Membrane</keyword>
<dbReference type="EMBL" id="FOYQ01000001">
    <property type="protein sequence ID" value="SFR38461.1"/>
    <property type="molecule type" value="Genomic_DNA"/>
</dbReference>
<dbReference type="STRING" id="400055.SAMN04490243_1394"/>
<comment type="subcellular location">
    <subcellularLocation>
        <location evidence="1">Cell outer membrane</location>
    </subcellularLocation>
</comment>
<evidence type="ECO:0000313" key="9">
    <source>
        <dbReference type="EMBL" id="SFR38461.1"/>
    </source>
</evidence>
<protein>
    <submittedName>
        <fullName evidence="9">Outer membrane efflux protein</fullName>
    </submittedName>
</protein>
<evidence type="ECO:0000256" key="5">
    <source>
        <dbReference type="ARBA" id="ARBA00022692"/>
    </source>
</evidence>
<dbReference type="Gene3D" id="1.20.1600.10">
    <property type="entry name" value="Outer membrane efflux proteins (OEP)"/>
    <property type="match status" value="1"/>
</dbReference>
<gene>
    <name evidence="9" type="ORF">SAMN04490243_1394</name>
</gene>
<dbReference type="InterPro" id="IPR051906">
    <property type="entry name" value="TolC-like"/>
</dbReference>
<accession>A0A1I6G8J9</accession>
<dbReference type="SUPFAM" id="SSF56954">
    <property type="entry name" value="Outer membrane efflux proteins (OEP)"/>
    <property type="match status" value="1"/>
</dbReference>
<dbReference type="PANTHER" id="PTHR30026:SF20">
    <property type="entry name" value="OUTER MEMBRANE PROTEIN TOLC"/>
    <property type="match status" value="1"/>
</dbReference>
<evidence type="ECO:0000256" key="1">
    <source>
        <dbReference type="ARBA" id="ARBA00004442"/>
    </source>
</evidence>
<dbReference type="AlphaFoldDB" id="A0A1I6G8J9"/>
<evidence type="ECO:0000256" key="7">
    <source>
        <dbReference type="ARBA" id="ARBA00023237"/>
    </source>
</evidence>
<keyword evidence="7" id="KW-0998">Cell outer membrane</keyword>
<evidence type="ECO:0000256" key="6">
    <source>
        <dbReference type="ARBA" id="ARBA00023136"/>
    </source>
</evidence>
<dbReference type="GO" id="GO:0015288">
    <property type="term" value="F:porin activity"/>
    <property type="evidence" value="ECO:0007669"/>
    <property type="project" value="TreeGrafter"/>
</dbReference>
<keyword evidence="4" id="KW-1134">Transmembrane beta strand</keyword>
<dbReference type="PANTHER" id="PTHR30026">
    <property type="entry name" value="OUTER MEMBRANE PROTEIN TOLC"/>
    <property type="match status" value="1"/>
</dbReference>
<evidence type="ECO:0000256" key="4">
    <source>
        <dbReference type="ARBA" id="ARBA00022452"/>
    </source>
</evidence>
<keyword evidence="10" id="KW-1185">Reference proteome</keyword>
<dbReference type="InterPro" id="IPR003423">
    <property type="entry name" value="OMP_efflux"/>
</dbReference>
<dbReference type="GO" id="GO:1990281">
    <property type="term" value="C:efflux pump complex"/>
    <property type="evidence" value="ECO:0007669"/>
    <property type="project" value="TreeGrafter"/>
</dbReference>
<sequence length="538" mass="61062">MTRRFPAILVLLMLWAGGLTAQVPPTLPEGAARQIPAIPDSLKPAIPDSLIRPGMAIDLPPVPSALPASDPRQNQRYADDTALDTLVPDSLVLGFREYLAFVKQFHPVARQAQLVLASAEANLLRSRGGFDPKLAVDYDRKKFKGTEYYDRLNATFKIPTWFGVEFKGQFEQNEGDFLNPEDSVPTDGLYSAGVSVSVLKGFWINERMATLRKARFFERQSQADRDILINKILYDASQAYFDWLQSYRDLLVYEGFLQNAELRYEGIRRSALAGDIAGIDTTEAGIAVQNRMLSLEQAKVMYRNKSLELSNFLWLDDNIPIEIQDAVRPEIDPARAVDIALDLDNVIADSLDLTAHPKLRSLDNKVRGLLVDKRLKINQLLPQLDVEYNFLTETPEFINSFETQEYKGGITFSVPLFLRKERGALRMAKFKLQDAQFERDNAFVSIRNKLAALSNELESFERQNLLISGIVRDYRIMLQAEERKFSFGESSIFLINSRERSLIDARLKSNEVQNKYLLTKAKLFKALAINPELELQDP</sequence>
<keyword evidence="8" id="KW-0732">Signal</keyword>
<feature type="chain" id="PRO_5011762685" evidence="8">
    <location>
        <begin position="22"/>
        <end position="538"/>
    </location>
</feature>